<keyword evidence="1" id="KW-0808">Transferase</keyword>
<dbReference type="InterPro" id="IPR051681">
    <property type="entry name" value="Ser/Thr_Kinases-Pseudokinases"/>
</dbReference>
<proteinExistence type="predicted"/>
<comment type="caution">
    <text evidence="6">The sequence shown here is derived from an EMBL/GenBank/DDBJ whole genome shotgun (WGS) entry which is preliminary data.</text>
</comment>
<keyword evidence="3" id="KW-0418">Kinase</keyword>
<keyword evidence="7" id="KW-1185">Reference proteome</keyword>
<accession>A0A812SXE6</accession>
<evidence type="ECO:0000313" key="7">
    <source>
        <dbReference type="Proteomes" id="UP000604046"/>
    </source>
</evidence>
<evidence type="ECO:0000256" key="1">
    <source>
        <dbReference type="ARBA" id="ARBA00022679"/>
    </source>
</evidence>
<dbReference type="InterPro" id="IPR020635">
    <property type="entry name" value="Tyr_kinase_cat_dom"/>
</dbReference>
<dbReference type="PROSITE" id="PS50011">
    <property type="entry name" value="PROTEIN_KINASE_DOM"/>
    <property type="match status" value="1"/>
</dbReference>
<dbReference type="InterPro" id="IPR011009">
    <property type="entry name" value="Kinase-like_dom_sf"/>
</dbReference>
<feature type="domain" description="Protein kinase" evidence="5">
    <location>
        <begin position="1"/>
        <end position="147"/>
    </location>
</feature>
<protein>
    <submittedName>
        <fullName evidence="6">STY17 protein</fullName>
    </submittedName>
</protein>
<dbReference type="Gene3D" id="1.10.510.10">
    <property type="entry name" value="Transferase(Phosphotransferase) domain 1"/>
    <property type="match status" value="1"/>
</dbReference>
<dbReference type="Pfam" id="PF00069">
    <property type="entry name" value="Pkinase"/>
    <property type="match status" value="1"/>
</dbReference>
<dbReference type="EMBL" id="CAJNDS010002493">
    <property type="protein sequence ID" value="CAE7497144.1"/>
    <property type="molecule type" value="Genomic_DNA"/>
</dbReference>
<dbReference type="GO" id="GO:0004713">
    <property type="term" value="F:protein tyrosine kinase activity"/>
    <property type="evidence" value="ECO:0007669"/>
    <property type="project" value="InterPro"/>
</dbReference>
<name>A0A812SXE6_9DINO</name>
<organism evidence="6 7">
    <name type="scientific">Symbiodinium natans</name>
    <dbReference type="NCBI Taxonomy" id="878477"/>
    <lineage>
        <taxon>Eukaryota</taxon>
        <taxon>Sar</taxon>
        <taxon>Alveolata</taxon>
        <taxon>Dinophyceae</taxon>
        <taxon>Suessiales</taxon>
        <taxon>Symbiodiniaceae</taxon>
        <taxon>Symbiodinium</taxon>
    </lineage>
</organism>
<dbReference type="OrthoDB" id="346907at2759"/>
<evidence type="ECO:0000259" key="5">
    <source>
        <dbReference type="PROSITE" id="PS50011"/>
    </source>
</evidence>
<evidence type="ECO:0000313" key="6">
    <source>
        <dbReference type="EMBL" id="CAE7497144.1"/>
    </source>
</evidence>
<dbReference type="SUPFAM" id="SSF56112">
    <property type="entry name" value="Protein kinase-like (PK-like)"/>
    <property type="match status" value="1"/>
</dbReference>
<gene>
    <name evidence="6" type="primary">STY17</name>
    <name evidence="6" type="ORF">SNAT2548_LOCUS27844</name>
</gene>
<dbReference type="GO" id="GO:0005524">
    <property type="term" value="F:ATP binding"/>
    <property type="evidence" value="ECO:0007669"/>
    <property type="project" value="UniProtKB-KW"/>
</dbReference>
<keyword evidence="2" id="KW-0547">Nucleotide-binding</keyword>
<reference evidence="6" key="1">
    <citation type="submission" date="2021-02" db="EMBL/GenBank/DDBJ databases">
        <authorList>
            <person name="Dougan E. K."/>
            <person name="Rhodes N."/>
            <person name="Thang M."/>
            <person name="Chan C."/>
        </authorList>
    </citation>
    <scope>NUCLEOTIDE SEQUENCE</scope>
</reference>
<dbReference type="PANTHER" id="PTHR44329:SF288">
    <property type="entry name" value="MITOGEN-ACTIVATED PROTEIN KINASE KINASE KINASE 20"/>
    <property type="match status" value="1"/>
</dbReference>
<dbReference type="InterPro" id="IPR000719">
    <property type="entry name" value="Prot_kinase_dom"/>
</dbReference>
<dbReference type="PANTHER" id="PTHR44329">
    <property type="entry name" value="SERINE/THREONINE-PROTEIN KINASE TNNI3K-RELATED"/>
    <property type="match status" value="1"/>
</dbReference>
<dbReference type="AlphaFoldDB" id="A0A812SXE6"/>
<evidence type="ECO:0000256" key="4">
    <source>
        <dbReference type="ARBA" id="ARBA00022840"/>
    </source>
</evidence>
<dbReference type="SMART" id="SM00219">
    <property type="entry name" value="TyrKc"/>
    <property type="match status" value="1"/>
</dbReference>
<keyword evidence="4" id="KW-0067">ATP-binding</keyword>
<dbReference type="GO" id="GO:0004674">
    <property type="term" value="F:protein serine/threonine kinase activity"/>
    <property type="evidence" value="ECO:0007669"/>
    <property type="project" value="TreeGrafter"/>
</dbReference>
<evidence type="ECO:0000256" key="3">
    <source>
        <dbReference type="ARBA" id="ARBA00022777"/>
    </source>
</evidence>
<dbReference type="Proteomes" id="UP000604046">
    <property type="component" value="Unassembled WGS sequence"/>
</dbReference>
<sequence length="156" mass="17195">MNLLLTKHNELKVSDFGISRMLGDADSYVMTGGIGTLRYMAPEAGSLFRILRKEVVRHGCYDEKVDIYALGLILYFMSSGRTPFHHLGELGARSVCAGFRRGSEPRPLAAECHPALRPLMEAAWHAVPAQRPTARELLEDLGRVPQVKGCGPCAQM</sequence>
<evidence type="ECO:0000256" key="2">
    <source>
        <dbReference type="ARBA" id="ARBA00022741"/>
    </source>
</evidence>